<accession>A0A5C7J3N9</accession>
<sequence length="153" mass="16965">MRHVKDDQREQKRLEKILQKMAKAPHVAVGILQDQPTGESFSILNLATVHEFGSRDGRIPQRSFVRSTCDAKRHEHIELINTLQNKIIDGKIGIKQALGMLGSVVEKDIVQAINHGIEPALKPATIKRKKSSKALIDTGRLKGSISHEVRGAP</sequence>
<dbReference type="AlphaFoldDB" id="A0A5C7J3N9"/>
<protein>
    <submittedName>
        <fullName evidence="1">Uncharacterized protein</fullName>
    </submittedName>
</protein>
<proteinExistence type="predicted"/>
<dbReference type="EMBL" id="SSDS01000097">
    <property type="protein sequence ID" value="TXG75868.1"/>
    <property type="molecule type" value="Genomic_DNA"/>
</dbReference>
<name>A0A5C7J3N9_9BACT</name>
<reference evidence="1 2" key="1">
    <citation type="submission" date="2018-09" db="EMBL/GenBank/DDBJ databases">
        <title>Metagenome Assembled Genomes from an Advanced Water Purification Facility.</title>
        <authorList>
            <person name="Stamps B.W."/>
            <person name="Spear J.R."/>
        </authorList>
    </citation>
    <scope>NUCLEOTIDE SEQUENCE [LARGE SCALE GENOMIC DNA]</scope>
    <source>
        <strain evidence="1">Bin_63_2</strain>
    </source>
</reference>
<dbReference type="Proteomes" id="UP000321026">
    <property type="component" value="Unassembled WGS sequence"/>
</dbReference>
<evidence type="ECO:0000313" key="1">
    <source>
        <dbReference type="EMBL" id="TXG75868.1"/>
    </source>
</evidence>
<gene>
    <name evidence="1" type="ORF">E6Q11_06175</name>
</gene>
<organism evidence="1 2">
    <name type="scientific">Candidatus Dojkabacteria bacterium</name>
    <dbReference type="NCBI Taxonomy" id="2099670"/>
    <lineage>
        <taxon>Bacteria</taxon>
        <taxon>Candidatus Dojkabacteria</taxon>
    </lineage>
</organism>
<comment type="caution">
    <text evidence="1">The sequence shown here is derived from an EMBL/GenBank/DDBJ whole genome shotgun (WGS) entry which is preliminary data.</text>
</comment>
<evidence type="ECO:0000313" key="2">
    <source>
        <dbReference type="Proteomes" id="UP000321026"/>
    </source>
</evidence>